<gene>
    <name evidence="2" type="ORF">OsJ_14867</name>
</gene>
<dbReference type="EMBL" id="CM000141">
    <property type="protein sequence ID" value="EEE61030.1"/>
    <property type="molecule type" value="Genomic_DNA"/>
</dbReference>
<evidence type="ECO:0000313" key="2">
    <source>
        <dbReference type="EMBL" id="EEE61030.1"/>
    </source>
</evidence>
<protein>
    <submittedName>
        <fullName evidence="2">Uncharacterized protein</fullName>
    </submittedName>
</protein>
<dbReference type="Proteomes" id="UP000007752">
    <property type="component" value="Chromosome 4"/>
</dbReference>
<organism evidence="2">
    <name type="scientific">Oryza sativa subsp. japonica</name>
    <name type="common">Rice</name>
    <dbReference type="NCBI Taxonomy" id="39947"/>
    <lineage>
        <taxon>Eukaryota</taxon>
        <taxon>Viridiplantae</taxon>
        <taxon>Streptophyta</taxon>
        <taxon>Embryophyta</taxon>
        <taxon>Tracheophyta</taxon>
        <taxon>Spermatophyta</taxon>
        <taxon>Magnoliopsida</taxon>
        <taxon>Liliopsida</taxon>
        <taxon>Poales</taxon>
        <taxon>Poaceae</taxon>
        <taxon>BOP clade</taxon>
        <taxon>Oryzoideae</taxon>
        <taxon>Oryzeae</taxon>
        <taxon>Oryzinae</taxon>
        <taxon>Oryza</taxon>
        <taxon>Oryza sativa</taxon>
    </lineage>
</organism>
<evidence type="ECO:0000256" key="1">
    <source>
        <dbReference type="SAM" id="MobiDB-lite"/>
    </source>
</evidence>
<reference evidence="2" key="2">
    <citation type="submission" date="2008-12" db="EMBL/GenBank/DDBJ databases">
        <title>Improved gene annotation of the rice (Oryza sativa) genomes.</title>
        <authorList>
            <person name="Wang J."/>
            <person name="Li R."/>
            <person name="Fan W."/>
            <person name="Huang Q."/>
            <person name="Zhang J."/>
            <person name="Zhou Y."/>
            <person name="Hu Y."/>
            <person name="Zi S."/>
            <person name="Li J."/>
            <person name="Ni P."/>
            <person name="Zheng H."/>
            <person name="Zhang Y."/>
            <person name="Zhao M."/>
            <person name="Hao Q."/>
            <person name="McDermott J."/>
            <person name="Samudrala R."/>
            <person name="Kristiansen K."/>
            <person name="Wong G.K.-S."/>
        </authorList>
    </citation>
    <scope>NUCLEOTIDE SEQUENCE</scope>
</reference>
<reference evidence="2" key="1">
    <citation type="journal article" date="2005" name="PLoS Biol.">
        <title>The genomes of Oryza sativa: a history of duplications.</title>
        <authorList>
            <person name="Yu J."/>
            <person name="Wang J."/>
            <person name="Lin W."/>
            <person name="Li S."/>
            <person name="Li H."/>
            <person name="Zhou J."/>
            <person name="Ni P."/>
            <person name="Dong W."/>
            <person name="Hu S."/>
            <person name="Zeng C."/>
            <person name="Zhang J."/>
            <person name="Zhang Y."/>
            <person name="Li R."/>
            <person name="Xu Z."/>
            <person name="Li S."/>
            <person name="Li X."/>
            <person name="Zheng H."/>
            <person name="Cong L."/>
            <person name="Lin L."/>
            <person name="Yin J."/>
            <person name="Geng J."/>
            <person name="Li G."/>
            <person name="Shi J."/>
            <person name="Liu J."/>
            <person name="Lv H."/>
            <person name="Li J."/>
            <person name="Wang J."/>
            <person name="Deng Y."/>
            <person name="Ran L."/>
            <person name="Shi X."/>
            <person name="Wang X."/>
            <person name="Wu Q."/>
            <person name="Li C."/>
            <person name="Ren X."/>
            <person name="Wang J."/>
            <person name="Wang X."/>
            <person name="Li D."/>
            <person name="Liu D."/>
            <person name="Zhang X."/>
            <person name="Ji Z."/>
            <person name="Zhao W."/>
            <person name="Sun Y."/>
            <person name="Zhang Z."/>
            <person name="Bao J."/>
            <person name="Han Y."/>
            <person name="Dong L."/>
            <person name="Ji J."/>
            <person name="Chen P."/>
            <person name="Wu S."/>
            <person name="Liu J."/>
            <person name="Xiao Y."/>
            <person name="Bu D."/>
            <person name="Tan J."/>
            <person name="Yang L."/>
            <person name="Ye C."/>
            <person name="Zhang J."/>
            <person name="Xu J."/>
            <person name="Zhou Y."/>
            <person name="Yu Y."/>
            <person name="Zhang B."/>
            <person name="Zhuang S."/>
            <person name="Wei H."/>
            <person name="Liu B."/>
            <person name="Lei M."/>
            <person name="Yu H."/>
            <person name="Li Y."/>
            <person name="Xu H."/>
            <person name="Wei S."/>
            <person name="He X."/>
            <person name="Fang L."/>
            <person name="Zhang Z."/>
            <person name="Zhang Y."/>
            <person name="Huang X."/>
            <person name="Su Z."/>
            <person name="Tong W."/>
            <person name="Li J."/>
            <person name="Tong Z."/>
            <person name="Li S."/>
            <person name="Ye J."/>
            <person name="Wang L."/>
            <person name="Fang L."/>
            <person name="Lei T."/>
            <person name="Chen C."/>
            <person name="Chen H."/>
            <person name="Xu Z."/>
            <person name="Li H."/>
            <person name="Huang H."/>
            <person name="Zhang F."/>
            <person name="Xu H."/>
            <person name="Li N."/>
            <person name="Zhao C."/>
            <person name="Li S."/>
            <person name="Dong L."/>
            <person name="Huang Y."/>
            <person name="Li L."/>
            <person name="Xi Y."/>
            <person name="Qi Q."/>
            <person name="Li W."/>
            <person name="Zhang B."/>
            <person name="Hu W."/>
            <person name="Zhang Y."/>
            <person name="Tian X."/>
            <person name="Jiao Y."/>
            <person name="Liang X."/>
            <person name="Jin J."/>
            <person name="Gao L."/>
            <person name="Zheng W."/>
            <person name="Hao B."/>
            <person name="Liu S."/>
            <person name="Wang W."/>
            <person name="Yuan L."/>
            <person name="Cao M."/>
            <person name="McDermott J."/>
            <person name="Samudrala R."/>
            <person name="Wang J."/>
            <person name="Wong G.K."/>
            <person name="Yang H."/>
        </authorList>
    </citation>
    <scope>NUCLEOTIDE SEQUENCE [LARGE SCALE GENOMIC DNA]</scope>
</reference>
<accession>B9FF96</accession>
<dbReference type="AlphaFoldDB" id="B9FF96"/>
<name>B9FF96_ORYSJ</name>
<feature type="region of interest" description="Disordered" evidence="1">
    <location>
        <begin position="1"/>
        <end position="48"/>
    </location>
</feature>
<feature type="compositionally biased region" description="Basic and acidic residues" evidence="1">
    <location>
        <begin position="22"/>
        <end position="39"/>
    </location>
</feature>
<proteinExistence type="predicted"/>
<feature type="compositionally biased region" description="Basic residues" evidence="1">
    <location>
        <begin position="1"/>
        <end position="21"/>
    </location>
</feature>
<sequence>MTKPRNRHHPYPKALLRKKKAGNKEGEDGMELQELRPDQDQVGAGGRRAIAITRIPRRSCAKAGSRSSR</sequence>